<name>M3BLQ1_STRM1</name>
<evidence type="ECO:0000313" key="1">
    <source>
        <dbReference type="EMBL" id="EMF00520.1"/>
    </source>
</evidence>
<dbReference type="Proteomes" id="UP000011740">
    <property type="component" value="Unassembled WGS sequence"/>
</dbReference>
<dbReference type="CDD" id="cd00093">
    <property type="entry name" value="HTH_XRE"/>
    <property type="match status" value="1"/>
</dbReference>
<dbReference type="eggNOG" id="COG1396">
    <property type="taxonomic scope" value="Bacteria"/>
</dbReference>
<protein>
    <submittedName>
        <fullName evidence="1">Uncharacterized protein</fullName>
    </submittedName>
</protein>
<dbReference type="SMART" id="SM00530">
    <property type="entry name" value="HTH_XRE"/>
    <property type="match status" value="1"/>
</dbReference>
<dbReference type="AlphaFoldDB" id="M3BLQ1"/>
<dbReference type="GO" id="GO:0003677">
    <property type="term" value="F:DNA binding"/>
    <property type="evidence" value="ECO:0007669"/>
    <property type="project" value="InterPro"/>
</dbReference>
<comment type="caution">
    <text evidence="1">The sequence shown here is derived from an EMBL/GenBank/DDBJ whole genome shotgun (WGS) entry which is preliminary data.</text>
</comment>
<reference evidence="1 2" key="1">
    <citation type="journal article" date="2013" name="Genome Announc.">
        <title>Whole-Genome Shotgun Assembly and Analysis of the Genome of Streptomyces mobaraensis DSM 40847, a Strain for Industrial Production of Microbial Transglutaminase.</title>
        <authorList>
            <person name="Yang H."/>
            <person name="He T."/>
            <person name="Wu W."/>
            <person name="Zhu W."/>
            <person name="Lu B."/>
            <person name="Sun W."/>
        </authorList>
    </citation>
    <scope>NUCLEOTIDE SEQUENCE [LARGE SCALE GENOMIC DNA]</scope>
    <source>
        <strain evidence="1 2">DSM 40847</strain>
    </source>
</reference>
<dbReference type="InterPro" id="IPR010982">
    <property type="entry name" value="Lambda_DNA-bd_dom_sf"/>
</dbReference>
<dbReference type="EMBL" id="AORZ01000025">
    <property type="protein sequence ID" value="EMF00520.1"/>
    <property type="molecule type" value="Genomic_DNA"/>
</dbReference>
<organism evidence="1 2">
    <name type="scientific">Streptomyces mobaraensis (strain ATCC 29032 / DSM 40847 / JCM 4168 / NBRC 13819 / NCIMB 11159 / IPCR 16-22)</name>
    <dbReference type="NCBI Taxonomy" id="1223523"/>
    <lineage>
        <taxon>Bacteria</taxon>
        <taxon>Bacillati</taxon>
        <taxon>Actinomycetota</taxon>
        <taxon>Actinomycetes</taxon>
        <taxon>Kitasatosporales</taxon>
        <taxon>Streptomycetaceae</taxon>
        <taxon>Streptomyces</taxon>
    </lineage>
</organism>
<evidence type="ECO:0000313" key="2">
    <source>
        <dbReference type="Proteomes" id="UP000011740"/>
    </source>
</evidence>
<dbReference type="RefSeq" id="WP_004942955.1">
    <property type="nucleotide sequence ID" value="NZ_AORZ01000025.1"/>
</dbReference>
<dbReference type="PATRIC" id="fig|1223523.3.peg.2206"/>
<dbReference type="Gene3D" id="1.10.260.40">
    <property type="entry name" value="lambda repressor-like DNA-binding domains"/>
    <property type="match status" value="1"/>
</dbReference>
<dbReference type="PROSITE" id="PS50943">
    <property type="entry name" value="HTH_CROC1"/>
    <property type="match status" value="1"/>
</dbReference>
<dbReference type="InterPro" id="IPR043917">
    <property type="entry name" value="DUF5753"/>
</dbReference>
<dbReference type="Pfam" id="PF13560">
    <property type="entry name" value="HTH_31"/>
    <property type="match status" value="1"/>
</dbReference>
<dbReference type="STRING" id="1223523.H340_10785"/>
<accession>M3BLQ1</accession>
<gene>
    <name evidence="1" type="ORF">H340_10785</name>
</gene>
<sequence>MTTEDDSLPDPTSSMLAFFGSELNRIRRKAGKSQTQAAEMAHTTQAMISYVERAKRVPSEPLAHDLDSAFGTDGHFGRLHPLVIKFAYPSWFLPYVEMEREAVRLDIFNNQLIPGLLQTEEYARAVLAGGRPDSLEDLVAARMTRQDIFEKATPPHAWFVLDEYALARPYPGPAAMREQLQHLLTAGERPRTVIQVIPRDAPPHPGLDGSFDILSFETGANILHVDGVCQGHMTADPVQVLAASRSYDLIRAVALSPRESADMIRTYLKELAK</sequence>
<dbReference type="SUPFAM" id="SSF47413">
    <property type="entry name" value="lambda repressor-like DNA-binding domains"/>
    <property type="match status" value="1"/>
</dbReference>
<proteinExistence type="predicted"/>
<dbReference type="Pfam" id="PF19054">
    <property type="entry name" value="DUF5753"/>
    <property type="match status" value="1"/>
</dbReference>
<dbReference type="InterPro" id="IPR001387">
    <property type="entry name" value="Cro/C1-type_HTH"/>
</dbReference>